<reference evidence="10 11" key="1">
    <citation type="submission" date="2020-07" db="EMBL/GenBank/DDBJ databases">
        <title>Halieaceae bacterium, F7430, whole genome shotgun sequencing project.</title>
        <authorList>
            <person name="Jiang S."/>
            <person name="Liu Z.W."/>
            <person name="Du Z.J."/>
        </authorList>
    </citation>
    <scope>NUCLEOTIDE SEQUENCE [LARGE SCALE GENOMIC DNA]</scope>
    <source>
        <strain evidence="10 11">F7430</strain>
    </source>
</reference>
<evidence type="ECO:0000256" key="7">
    <source>
        <dbReference type="RuleBase" id="RU369025"/>
    </source>
</evidence>
<dbReference type="SUPFAM" id="SSF82861">
    <property type="entry name" value="Mechanosensitive channel protein MscS (YggB), transmembrane region"/>
    <property type="match status" value="1"/>
</dbReference>
<dbReference type="Pfam" id="PF00924">
    <property type="entry name" value="MS_channel_2nd"/>
    <property type="match status" value="1"/>
</dbReference>
<dbReference type="SUPFAM" id="SSF50182">
    <property type="entry name" value="Sm-like ribonucleoproteins"/>
    <property type="match status" value="1"/>
</dbReference>
<comment type="function">
    <text evidence="7">Mechanosensitive channel that participates in the regulation of osmotic pressure changes within the cell, opening in response to stretch forces in the membrane lipid bilayer, without the need for other proteins. Contributes to normal resistance to hypoosmotic shock. Forms an ion channel of 1.0 nanosiemens conductance with a slight preference for anions.</text>
</comment>
<dbReference type="InterPro" id="IPR023408">
    <property type="entry name" value="MscS_beta-dom_sf"/>
</dbReference>
<sequence>MAAQVEPPAADTGELASLSLQHDAEADERIKSRIESIFAEISSLEAIQVEVKEGVVTLSGEAANEADAEKAQRLSGRLEGVVEVEDDITRTLDLRQNVAPLITSFTQHLATFIKALPLLLVALLLVVAFSVAGAYLSRRKTLLNKITPNAFLSELLAQAFRVLGFLLGLIAALNLLGAGKVVATLLGGAGVVGLAIGFAVRDTIENYIASIMLSLRQPFRAKDHVVINDHEGIVVRLTSRATILMTLDGNHLRIPNANVFKGIILNYSTNPERKFSFELGVDAADDPVAAMQTGLKAISALDFVLAEPAPGAVIATVGDSNIVLRFSAWVDQRDTNFGKARSLAIRAVMQVLERRGFTLPEPIYRLRFDSNIDEQIQERVSKPDLRQQEDTEVASTSLPTELAEVAEAALDVSPDTHLSEKVDQELMRKGEDDLLDDGRPSE</sequence>
<evidence type="ECO:0000256" key="4">
    <source>
        <dbReference type="ARBA" id="ARBA00022692"/>
    </source>
</evidence>
<keyword evidence="7" id="KW-0997">Cell inner membrane</keyword>
<evidence type="ECO:0000256" key="8">
    <source>
        <dbReference type="SAM" id="MobiDB-lite"/>
    </source>
</evidence>
<dbReference type="GO" id="GO:0005886">
    <property type="term" value="C:plasma membrane"/>
    <property type="evidence" value="ECO:0007669"/>
    <property type="project" value="UniProtKB-SubCell"/>
</dbReference>
<feature type="compositionally biased region" description="Basic and acidic residues" evidence="8">
    <location>
        <begin position="417"/>
        <end position="442"/>
    </location>
</feature>
<keyword evidence="7" id="KW-0813">Transport</keyword>
<evidence type="ECO:0000256" key="5">
    <source>
        <dbReference type="ARBA" id="ARBA00022989"/>
    </source>
</evidence>
<feature type="domain" description="BON" evidence="9">
    <location>
        <begin position="26"/>
        <end position="92"/>
    </location>
</feature>
<dbReference type="Proteomes" id="UP000539350">
    <property type="component" value="Unassembled WGS sequence"/>
</dbReference>
<evidence type="ECO:0000256" key="3">
    <source>
        <dbReference type="ARBA" id="ARBA00022475"/>
    </source>
</evidence>
<feature type="transmembrane region" description="Helical" evidence="7">
    <location>
        <begin position="115"/>
        <end position="135"/>
    </location>
</feature>
<dbReference type="InterPro" id="IPR045275">
    <property type="entry name" value="MscS_archaea/bacteria_type"/>
</dbReference>
<evidence type="ECO:0000259" key="9">
    <source>
        <dbReference type="PROSITE" id="PS50914"/>
    </source>
</evidence>
<accession>A0A7W2YJT6</accession>
<dbReference type="Gene3D" id="1.10.287.1260">
    <property type="match status" value="1"/>
</dbReference>
<dbReference type="InterPro" id="IPR007055">
    <property type="entry name" value="BON_dom"/>
</dbReference>
<feature type="transmembrane region" description="Helical" evidence="7">
    <location>
        <begin position="155"/>
        <end position="176"/>
    </location>
</feature>
<dbReference type="PROSITE" id="PS50914">
    <property type="entry name" value="BON"/>
    <property type="match status" value="1"/>
</dbReference>
<name>A0A7W2YJT6_9GAMM</name>
<comment type="similarity">
    <text evidence="2 7">Belongs to the MscS (TC 1.A.23) family.</text>
</comment>
<evidence type="ECO:0000313" key="10">
    <source>
        <dbReference type="EMBL" id="MBA6413495.1"/>
    </source>
</evidence>
<comment type="caution">
    <text evidence="10">The sequence shown here is derived from an EMBL/GenBank/DDBJ whole genome shotgun (WGS) entry which is preliminary data.</text>
</comment>
<protein>
    <recommendedName>
        <fullName evidence="7">Small-conductance mechanosensitive channel</fullName>
    </recommendedName>
</protein>
<organism evidence="10 11">
    <name type="scientific">Sediminihaliea albiluteola</name>
    <dbReference type="NCBI Taxonomy" id="2758564"/>
    <lineage>
        <taxon>Bacteria</taxon>
        <taxon>Pseudomonadati</taxon>
        <taxon>Pseudomonadota</taxon>
        <taxon>Gammaproteobacteria</taxon>
        <taxon>Cellvibrionales</taxon>
        <taxon>Halieaceae</taxon>
        <taxon>Sediminihaliea</taxon>
    </lineage>
</organism>
<comment type="caution">
    <text evidence="7">Lacks conserved residue(s) required for the propagation of feature annotation.</text>
</comment>
<dbReference type="Gene3D" id="3.30.1340.30">
    <property type="match status" value="1"/>
</dbReference>
<feature type="transmembrane region" description="Helical" evidence="7">
    <location>
        <begin position="181"/>
        <end position="200"/>
    </location>
</feature>
<dbReference type="InterPro" id="IPR006685">
    <property type="entry name" value="MscS_channel_2nd"/>
</dbReference>
<dbReference type="AlphaFoldDB" id="A0A7W2YJT6"/>
<dbReference type="GO" id="GO:0008381">
    <property type="term" value="F:mechanosensitive monoatomic ion channel activity"/>
    <property type="evidence" value="ECO:0007669"/>
    <property type="project" value="InterPro"/>
</dbReference>
<evidence type="ECO:0000313" key="11">
    <source>
        <dbReference type="Proteomes" id="UP000539350"/>
    </source>
</evidence>
<comment type="subcellular location">
    <subcellularLocation>
        <location evidence="7">Cell inner membrane</location>
        <topology evidence="7">Multi-pass membrane protein</topology>
    </subcellularLocation>
    <subcellularLocation>
        <location evidence="1">Cell membrane</location>
        <topology evidence="1">Multi-pass membrane protein</topology>
    </subcellularLocation>
</comment>
<dbReference type="PANTHER" id="PTHR30221">
    <property type="entry name" value="SMALL-CONDUCTANCE MECHANOSENSITIVE CHANNEL"/>
    <property type="match status" value="1"/>
</dbReference>
<dbReference type="InterPro" id="IPR006686">
    <property type="entry name" value="MscS_channel_CS"/>
</dbReference>
<dbReference type="PANTHER" id="PTHR30221:SF1">
    <property type="entry name" value="SMALL-CONDUCTANCE MECHANOSENSITIVE CHANNEL"/>
    <property type="match status" value="1"/>
</dbReference>
<dbReference type="PROSITE" id="PS01246">
    <property type="entry name" value="UPF0003"/>
    <property type="match status" value="1"/>
</dbReference>
<keyword evidence="5 7" id="KW-1133">Transmembrane helix</keyword>
<proteinExistence type="inferred from homology"/>
<evidence type="ECO:0000256" key="6">
    <source>
        <dbReference type="ARBA" id="ARBA00023136"/>
    </source>
</evidence>
<comment type="subunit">
    <text evidence="7">Homoheptamer.</text>
</comment>
<feature type="region of interest" description="Disordered" evidence="8">
    <location>
        <begin position="413"/>
        <end position="442"/>
    </location>
</feature>
<evidence type="ECO:0000256" key="2">
    <source>
        <dbReference type="ARBA" id="ARBA00008017"/>
    </source>
</evidence>
<keyword evidence="3" id="KW-1003">Cell membrane</keyword>
<dbReference type="SUPFAM" id="SSF82689">
    <property type="entry name" value="Mechanosensitive channel protein MscS (YggB), C-terminal domain"/>
    <property type="match status" value="1"/>
</dbReference>
<dbReference type="Gene3D" id="2.30.30.60">
    <property type="match status" value="1"/>
</dbReference>
<dbReference type="InterPro" id="IPR011066">
    <property type="entry name" value="MscS_channel_C_sf"/>
</dbReference>
<gene>
    <name evidence="10" type="ORF">H2508_10280</name>
</gene>
<keyword evidence="7" id="KW-0407">Ion channel</keyword>
<dbReference type="EMBL" id="JACFXU010000014">
    <property type="protein sequence ID" value="MBA6413495.1"/>
    <property type="molecule type" value="Genomic_DNA"/>
</dbReference>
<keyword evidence="4 7" id="KW-0812">Transmembrane</keyword>
<evidence type="ECO:0000256" key="1">
    <source>
        <dbReference type="ARBA" id="ARBA00004651"/>
    </source>
</evidence>
<dbReference type="Gene3D" id="3.30.70.100">
    <property type="match status" value="1"/>
</dbReference>
<dbReference type="Pfam" id="PF04972">
    <property type="entry name" value="BON"/>
    <property type="match status" value="1"/>
</dbReference>
<dbReference type="InterPro" id="IPR011014">
    <property type="entry name" value="MscS_channel_TM-2"/>
</dbReference>
<dbReference type="InterPro" id="IPR010920">
    <property type="entry name" value="LSM_dom_sf"/>
</dbReference>
<keyword evidence="11" id="KW-1185">Reference proteome</keyword>
<keyword evidence="7" id="KW-0406">Ion transport</keyword>
<keyword evidence="6 7" id="KW-0472">Membrane</keyword>